<sequence length="123" mass="14448">GEVLDSVDKTTCAYHKPMKTKKVNIGSDVEPKEAITGDYWLDYEVSKILEILWDYQDLFPRGYHELKGVHESLWEMKINLKEGACPVRKRPYRMNPNLHEKVKEEIEKMLKSGIIKPLDESKW</sequence>
<keyword evidence="2" id="KW-1185">Reference proteome</keyword>
<evidence type="ECO:0000313" key="1">
    <source>
        <dbReference type="EMBL" id="KAH9326524.1"/>
    </source>
</evidence>
<feature type="non-terminal residue" evidence="1">
    <location>
        <position position="1"/>
    </location>
</feature>
<gene>
    <name evidence="1" type="ORF">KI387_006702</name>
</gene>
<feature type="non-terminal residue" evidence="1">
    <location>
        <position position="123"/>
    </location>
</feature>
<organism evidence="1 2">
    <name type="scientific">Taxus chinensis</name>
    <name type="common">Chinese yew</name>
    <name type="synonym">Taxus wallichiana var. chinensis</name>
    <dbReference type="NCBI Taxonomy" id="29808"/>
    <lineage>
        <taxon>Eukaryota</taxon>
        <taxon>Viridiplantae</taxon>
        <taxon>Streptophyta</taxon>
        <taxon>Embryophyta</taxon>
        <taxon>Tracheophyta</taxon>
        <taxon>Spermatophyta</taxon>
        <taxon>Pinopsida</taxon>
        <taxon>Pinidae</taxon>
        <taxon>Conifers II</taxon>
        <taxon>Cupressales</taxon>
        <taxon>Taxaceae</taxon>
        <taxon>Taxus</taxon>
    </lineage>
</organism>
<name>A0AA38LJN4_TAXCH</name>
<dbReference type="Gene3D" id="3.10.10.10">
    <property type="entry name" value="HIV Type 1 Reverse Transcriptase, subunit A, domain 1"/>
    <property type="match status" value="1"/>
</dbReference>
<accession>A0AA38LJN4</accession>
<comment type="caution">
    <text evidence="1">The sequence shown here is derived from an EMBL/GenBank/DDBJ whole genome shotgun (WGS) entry which is preliminary data.</text>
</comment>
<evidence type="ECO:0000313" key="2">
    <source>
        <dbReference type="Proteomes" id="UP000824469"/>
    </source>
</evidence>
<dbReference type="EMBL" id="JAHRHJ020000002">
    <property type="protein sequence ID" value="KAH9326524.1"/>
    <property type="molecule type" value="Genomic_DNA"/>
</dbReference>
<protein>
    <submittedName>
        <fullName evidence="1">Uncharacterized protein</fullName>
    </submittedName>
</protein>
<proteinExistence type="predicted"/>
<reference evidence="1 2" key="1">
    <citation type="journal article" date="2021" name="Nat. Plants">
        <title>The Taxus genome provides insights into paclitaxel biosynthesis.</title>
        <authorList>
            <person name="Xiong X."/>
            <person name="Gou J."/>
            <person name="Liao Q."/>
            <person name="Li Y."/>
            <person name="Zhou Q."/>
            <person name="Bi G."/>
            <person name="Li C."/>
            <person name="Du R."/>
            <person name="Wang X."/>
            <person name="Sun T."/>
            <person name="Guo L."/>
            <person name="Liang H."/>
            <person name="Lu P."/>
            <person name="Wu Y."/>
            <person name="Zhang Z."/>
            <person name="Ro D.K."/>
            <person name="Shang Y."/>
            <person name="Huang S."/>
            <person name="Yan J."/>
        </authorList>
    </citation>
    <scope>NUCLEOTIDE SEQUENCE [LARGE SCALE GENOMIC DNA]</scope>
    <source>
        <strain evidence="1">Ta-2019</strain>
    </source>
</reference>
<dbReference type="SUPFAM" id="SSF56672">
    <property type="entry name" value="DNA/RNA polymerases"/>
    <property type="match status" value="1"/>
</dbReference>
<dbReference type="InterPro" id="IPR043502">
    <property type="entry name" value="DNA/RNA_pol_sf"/>
</dbReference>
<dbReference type="Proteomes" id="UP000824469">
    <property type="component" value="Unassembled WGS sequence"/>
</dbReference>
<dbReference type="AlphaFoldDB" id="A0AA38LJN4"/>